<dbReference type="RefSeq" id="WP_201876298.1">
    <property type="nucleotide sequence ID" value="NZ_JAERRF010000010.1"/>
</dbReference>
<dbReference type="SMART" id="SM00530">
    <property type="entry name" value="HTH_XRE"/>
    <property type="match status" value="1"/>
</dbReference>
<organism evidence="2 3">
    <name type="scientific">Streptomyces coffeae</name>
    <dbReference type="NCBI Taxonomy" id="621382"/>
    <lineage>
        <taxon>Bacteria</taxon>
        <taxon>Bacillati</taxon>
        <taxon>Actinomycetota</taxon>
        <taxon>Actinomycetes</taxon>
        <taxon>Kitasatosporales</taxon>
        <taxon>Streptomycetaceae</taxon>
        <taxon>Streptomyces</taxon>
    </lineage>
</organism>
<name>A0ABS1NFN6_9ACTN</name>
<proteinExistence type="predicted"/>
<dbReference type="PROSITE" id="PS50943">
    <property type="entry name" value="HTH_CROC1"/>
    <property type="match status" value="1"/>
</dbReference>
<evidence type="ECO:0000313" key="2">
    <source>
        <dbReference type="EMBL" id="MBL1098914.1"/>
    </source>
</evidence>
<protein>
    <submittedName>
        <fullName evidence="2">Helix-turn-helix transcriptional regulator</fullName>
    </submittedName>
</protein>
<gene>
    <name evidence="2" type="ORF">JK363_20040</name>
</gene>
<sequence length="159" mass="16878">MDSIEIMTTGRIELGPTGRAVAANVKRLRATRGMSLRALSEALEKAGRGLSQDAINKIENGAKPDAKQVRRVDVDDLAALAVALRVNPSALLLPLTDDPSQMVKITGVGEVGADRAWDWVDGEMPIEQVKPGDPTGAILQFQVDARPAGRRMQLGAADG</sequence>
<evidence type="ECO:0000259" key="1">
    <source>
        <dbReference type="PROSITE" id="PS50943"/>
    </source>
</evidence>
<dbReference type="CDD" id="cd00093">
    <property type="entry name" value="HTH_XRE"/>
    <property type="match status" value="1"/>
</dbReference>
<dbReference type="Gene3D" id="1.10.260.40">
    <property type="entry name" value="lambda repressor-like DNA-binding domains"/>
    <property type="match status" value="1"/>
</dbReference>
<dbReference type="SUPFAM" id="SSF47413">
    <property type="entry name" value="lambda repressor-like DNA-binding domains"/>
    <property type="match status" value="1"/>
</dbReference>
<comment type="caution">
    <text evidence="2">The sequence shown here is derived from an EMBL/GenBank/DDBJ whole genome shotgun (WGS) entry which is preliminary data.</text>
</comment>
<evidence type="ECO:0000313" key="3">
    <source>
        <dbReference type="Proteomes" id="UP000634229"/>
    </source>
</evidence>
<reference evidence="2 3" key="1">
    <citation type="submission" date="2021-01" db="EMBL/GenBank/DDBJ databases">
        <title>WGS of actinomycetes isolated from Thailand.</title>
        <authorList>
            <person name="Thawai C."/>
        </authorList>
    </citation>
    <scope>NUCLEOTIDE SEQUENCE [LARGE SCALE GENOMIC DNA]</scope>
    <source>
        <strain evidence="2 3">CA1R205</strain>
    </source>
</reference>
<dbReference type="Proteomes" id="UP000634229">
    <property type="component" value="Unassembled WGS sequence"/>
</dbReference>
<dbReference type="EMBL" id="JAERRF010000010">
    <property type="protein sequence ID" value="MBL1098914.1"/>
    <property type="molecule type" value="Genomic_DNA"/>
</dbReference>
<accession>A0ABS1NFN6</accession>
<feature type="domain" description="HTH cro/C1-type" evidence="1">
    <location>
        <begin position="25"/>
        <end position="91"/>
    </location>
</feature>
<dbReference type="InterPro" id="IPR010982">
    <property type="entry name" value="Lambda_DNA-bd_dom_sf"/>
</dbReference>
<dbReference type="InterPro" id="IPR001387">
    <property type="entry name" value="Cro/C1-type_HTH"/>
</dbReference>
<keyword evidence="3" id="KW-1185">Reference proteome</keyword>